<dbReference type="SUPFAM" id="SSF46767">
    <property type="entry name" value="Methylated DNA-protein cysteine methyltransferase, C-terminal domain"/>
    <property type="match status" value="1"/>
</dbReference>
<organism evidence="10 11">
    <name type="scientific">Eiseniibacteriota bacterium</name>
    <dbReference type="NCBI Taxonomy" id="2212470"/>
    <lineage>
        <taxon>Bacteria</taxon>
        <taxon>Candidatus Eiseniibacteriota</taxon>
    </lineage>
</organism>
<comment type="catalytic activity">
    <reaction evidence="1">
        <text>a 4-O-methyl-thymidine in DNA + L-cysteinyl-[protein] = a thymidine in DNA + S-methyl-L-cysteinyl-[protein]</text>
        <dbReference type="Rhea" id="RHEA:53428"/>
        <dbReference type="Rhea" id="RHEA-COMP:10131"/>
        <dbReference type="Rhea" id="RHEA-COMP:10132"/>
        <dbReference type="Rhea" id="RHEA-COMP:13555"/>
        <dbReference type="Rhea" id="RHEA-COMP:13556"/>
        <dbReference type="ChEBI" id="CHEBI:29950"/>
        <dbReference type="ChEBI" id="CHEBI:82612"/>
        <dbReference type="ChEBI" id="CHEBI:137386"/>
        <dbReference type="ChEBI" id="CHEBI:137387"/>
        <dbReference type="EC" id="2.1.1.63"/>
    </reaction>
</comment>
<comment type="caution">
    <text evidence="10">The sequence shown here is derived from an EMBL/GenBank/DDBJ whole genome shotgun (WGS) entry which is preliminary data.</text>
</comment>
<dbReference type="EC" id="2.1.1.63" evidence="3"/>
<dbReference type="InterPro" id="IPR014048">
    <property type="entry name" value="MethylDNA_cys_MeTrfase_DNA-bd"/>
</dbReference>
<keyword evidence="5" id="KW-0808">Transferase</keyword>
<evidence type="ECO:0000256" key="1">
    <source>
        <dbReference type="ARBA" id="ARBA00001286"/>
    </source>
</evidence>
<dbReference type="PANTHER" id="PTHR10815">
    <property type="entry name" value="METHYLATED-DNA--PROTEIN-CYSTEINE METHYLTRANSFERASE"/>
    <property type="match status" value="1"/>
</dbReference>
<evidence type="ECO:0000256" key="6">
    <source>
        <dbReference type="ARBA" id="ARBA00022763"/>
    </source>
</evidence>
<dbReference type="GO" id="GO:0006281">
    <property type="term" value="P:DNA repair"/>
    <property type="evidence" value="ECO:0007669"/>
    <property type="project" value="UniProtKB-KW"/>
</dbReference>
<dbReference type="CDD" id="cd06445">
    <property type="entry name" value="ATase"/>
    <property type="match status" value="1"/>
</dbReference>
<dbReference type="Gene3D" id="3.30.160.70">
    <property type="entry name" value="Methylated DNA-protein cysteine methyltransferase domain"/>
    <property type="match status" value="1"/>
</dbReference>
<dbReference type="PANTHER" id="PTHR10815:SF5">
    <property type="entry name" value="METHYLATED-DNA--PROTEIN-CYSTEINE METHYLTRANSFERASE"/>
    <property type="match status" value="1"/>
</dbReference>
<evidence type="ECO:0000256" key="2">
    <source>
        <dbReference type="ARBA" id="ARBA00008711"/>
    </source>
</evidence>
<keyword evidence="7" id="KW-0234">DNA repair</keyword>
<dbReference type="PROSITE" id="PS00374">
    <property type="entry name" value="MGMT"/>
    <property type="match status" value="1"/>
</dbReference>
<gene>
    <name evidence="10" type="ORF">HZA61_03690</name>
</gene>
<protein>
    <recommendedName>
        <fullName evidence="3">methylated-DNA--[protein]-cysteine S-methyltransferase</fullName>
        <ecNumber evidence="3">2.1.1.63</ecNumber>
    </recommendedName>
</protein>
<evidence type="ECO:0000256" key="7">
    <source>
        <dbReference type="ARBA" id="ARBA00023204"/>
    </source>
</evidence>
<dbReference type="InterPro" id="IPR036217">
    <property type="entry name" value="MethylDNA_cys_MeTrfase_DNAb"/>
</dbReference>
<dbReference type="GO" id="GO:0003908">
    <property type="term" value="F:methylated-DNA-[protein]-cysteine S-methyltransferase activity"/>
    <property type="evidence" value="ECO:0007669"/>
    <property type="project" value="UniProtKB-EC"/>
</dbReference>
<evidence type="ECO:0000256" key="3">
    <source>
        <dbReference type="ARBA" id="ARBA00011918"/>
    </source>
</evidence>
<comment type="catalytic activity">
    <reaction evidence="8">
        <text>a 6-O-methyl-2'-deoxyguanosine in DNA + L-cysteinyl-[protein] = S-methyl-L-cysteinyl-[protein] + a 2'-deoxyguanosine in DNA</text>
        <dbReference type="Rhea" id="RHEA:24000"/>
        <dbReference type="Rhea" id="RHEA-COMP:10131"/>
        <dbReference type="Rhea" id="RHEA-COMP:10132"/>
        <dbReference type="Rhea" id="RHEA-COMP:11367"/>
        <dbReference type="Rhea" id="RHEA-COMP:11368"/>
        <dbReference type="ChEBI" id="CHEBI:29950"/>
        <dbReference type="ChEBI" id="CHEBI:82612"/>
        <dbReference type="ChEBI" id="CHEBI:85445"/>
        <dbReference type="ChEBI" id="CHEBI:85448"/>
        <dbReference type="EC" id="2.1.1.63"/>
    </reaction>
</comment>
<dbReference type="FunFam" id="1.10.10.10:FF:000214">
    <property type="entry name" value="Methylated-DNA--protein-cysteine methyltransferase"/>
    <property type="match status" value="1"/>
</dbReference>
<sequence>MTLDFCTMDSPVGPLRLIAHREALVACEFVSAPDRLEHALARLHKHLGNCEPREHHDPAGSVGRLTRYFAGELHALDEQPCRPFGTEFQLRVWNALRLIPAGSTWTYAQLATHLGKPAAMRAVGAANGANSIALFLPCHRVIAADHTLWGYGGGLDRKRWLLNHEGAAFADKHAQETLRL</sequence>
<evidence type="ECO:0000256" key="5">
    <source>
        <dbReference type="ARBA" id="ARBA00022679"/>
    </source>
</evidence>
<evidence type="ECO:0000259" key="9">
    <source>
        <dbReference type="Pfam" id="PF01035"/>
    </source>
</evidence>
<dbReference type="Pfam" id="PF01035">
    <property type="entry name" value="DNA_binding_1"/>
    <property type="match status" value="1"/>
</dbReference>
<dbReference type="InterPro" id="IPR036631">
    <property type="entry name" value="MGMT_N_sf"/>
</dbReference>
<dbReference type="Gene3D" id="1.10.10.10">
    <property type="entry name" value="Winged helix-like DNA-binding domain superfamily/Winged helix DNA-binding domain"/>
    <property type="match status" value="1"/>
</dbReference>
<dbReference type="SUPFAM" id="SSF53155">
    <property type="entry name" value="Methylated DNA-protein cysteine methyltransferase domain"/>
    <property type="match status" value="1"/>
</dbReference>
<dbReference type="InterPro" id="IPR036388">
    <property type="entry name" value="WH-like_DNA-bd_sf"/>
</dbReference>
<evidence type="ECO:0000256" key="8">
    <source>
        <dbReference type="ARBA" id="ARBA00049348"/>
    </source>
</evidence>
<comment type="similarity">
    <text evidence="2">Belongs to the MGMT family.</text>
</comment>
<keyword evidence="6" id="KW-0227">DNA damage</keyword>
<dbReference type="NCBIfam" id="TIGR00589">
    <property type="entry name" value="ogt"/>
    <property type="match status" value="1"/>
</dbReference>
<dbReference type="AlphaFoldDB" id="A0A933S9R4"/>
<keyword evidence="4" id="KW-0489">Methyltransferase</keyword>
<dbReference type="Proteomes" id="UP000696931">
    <property type="component" value="Unassembled WGS sequence"/>
</dbReference>
<dbReference type="GO" id="GO:0032259">
    <property type="term" value="P:methylation"/>
    <property type="evidence" value="ECO:0007669"/>
    <property type="project" value="UniProtKB-KW"/>
</dbReference>
<proteinExistence type="inferred from homology"/>
<accession>A0A933S9R4</accession>
<evidence type="ECO:0000313" key="10">
    <source>
        <dbReference type="EMBL" id="MBI5168571.1"/>
    </source>
</evidence>
<evidence type="ECO:0000313" key="11">
    <source>
        <dbReference type="Proteomes" id="UP000696931"/>
    </source>
</evidence>
<reference evidence="10" key="1">
    <citation type="submission" date="2020-07" db="EMBL/GenBank/DDBJ databases">
        <title>Huge and variable diversity of episymbiotic CPR bacteria and DPANN archaea in groundwater ecosystems.</title>
        <authorList>
            <person name="He C.Y."/>
            <person name="Keren R."/>
            <person name="Whittaker M."/>
            <person name="Farag I.F."/>
            <person name="Doudna J."/>
            <person name="Cate J.H.D."/>
            <person name="Banfield J.F."/>
        </authorList>
    </citation>
    <scope>NUCLEOTIDE SEQUENCE</scope>
    <source>
        <strain evidence="10">NC_groundwater_1813_Pr3_B-0.1um_71_17</strain>
    </source>
</reference>
<evidence type="ECO:0000256" key="4">
    <source>
        <dbReference type="ARBA" id="ARBA00022603"/>
    </source>
</evidence>
<name>A0A933S9R4_UNCEI</name>
<dbReference type="EMBL" id="JACRIW010000031">
    <property type="protein sequence ID" value="MBI5168571.1"/>
    <property type="molecule type" value="Genomic_DNA"/>
</dbReference>
<dbReference type="InterPro" id="IPR001497">
    <property type="entry name" value="MethylDNA_cys_MeTrfase_AS"/>
</dbReference>
<feature type="domain" description="Methylated-DNA-[protein]-cysteine S-methyltransferase DNA binding" evidence="9">
    <location>
        <begin position="87"/>
        <end position="167"/>
    </location>
</feature>